<keyword evidence="1" id="KW-0812">Transmembrane</keyword>
<protein>
    <recommendedName>
        <fullName evidence="3">CDP-diacylglycerol--glycerol-3-phosphate 3-phosphatidyltransferase</fullName>
    </recommendedName>
</protein>
<sequence length="92" mass="9920">MALVDLHRVPAWMVVVIIAREFIVTGLRMIAASEGVVIAASKGGKLKTVSQIIGIILLIFNLPGGLTVMWIVMALTIWSGGDYLVKCIDLLD</sequence>
<keyword evidence="1" id="KW-0472">Membrane</keyword>
<dbReference type="Gene3D" id="1.20.120.1760">
    <property type="match status" value="1"/>
</dbReference>
<evidence type="ECO:0000313" key="2">
    <source>
        <dbReference type="EMBL" id="MPN21170.1"/>
    </source>
</evidence>
<dbReference type="GO" id="GO:0008654">
    <property type="term" value="P:phospholipid biosynthetic process"/>
    <property type="evidence" value="ECO:0007669"/>
    <property type="project" value="InterPro"/>
</dbReference>
<reference evidence="2" key="1">
    <citation type="submission" date="2019-08" db="EMBL/GenBank/DDBJ databases">
        <authorList>
            <person name="Kucharzyk K."/>
            <person name="Murdoch R.W."/>
            <person name="Higgins S."/>
            <person name="Loffler F."/>
        </authorList>
    </citation>
    <scope>NUCLEOTIDE SEQUENCE</scope>
</reference>
<dbReference type="AlphaFoldDB" id="A0A645G5H0"/>
<evidence type="ECO:0000256" key="1">
    <source>
        <dbReference type="SAM" id="Phobius"/>
    </source>
</evidence>
<gene>
    <name evidence="2" type="ORF">SDC9_168549</name>
</gene>
<accession>A0A645G5H0</accession>
<keyword evidence="1" id="KW-1133">Transmembrane helix</keyword>
<dbReference type="Pfam" id="PF01066">
    <property type="entry name" value="CDP-OH_P_transf"/>
    <property type="match status" value="1"/>
</dbReference>
<organism evidence="2">
    <name type="scientific">bioreactor metagenome</name>
    <dbReference type="NCBI Taxonomy" id="1076179"/>
    <lineage>
        <taxon>unclassified sequences</taxon>
        <taxon>metagenomes</taxon>
        <taxon>ecological metagenomes</taxon>
    </lineage>
</organism>
<dbReference type="InterPro" id="IPR043130">
    <property type="entry name" value="CDP-OH_PTrfase_TM_dom"/>
</dbReference>
<feature type="transmembrane region" description="Helical" evidence="1">
    <location>
        <begin position="52"/>
        <end position="78"/>
    </location>
</feature>
<feature type="transmembrane region" description="Helical" evidence="1">
    <location>
        <begin position="12"/>
        <end position="31"/>
    </location>
</feature>
<dbReference type="GO" id="GO:0016020">
    <property type="term" value="C:membrane"/>
    <property type="evidence" value="ECO:0007669"/>
    <property type="project" value="InterPro"/>
</dbReference>
<dbReference type="GO" id="GO:0016780">
    <property type="term" value="F:phosphotransferase activity, for other substituted phosphate groups"/>
    <property type="evidence" value="ECO:0007669"/>
    <property type="project" value="InterPro"/>
</dbReference>
<evidence type="ECO:0008006" key="3">
    <source>
        <dbReference type="Google" id="ProtNLM"/>
    </source>
</evidence>
<name>A0A645G5H0_9ZZZZ</name>
<comment type="caution">
    <text evidence="2">The sequence shown here is derived from an EMBL/GenBank/DDBJ whole genome shotgun (WGS) entry which is preliminary data.</text>
</comment>
<proteinExistence type="predicted"/>
<dbReference type="EMBL" id="VSSQ01069086">
    <property type="protein sequence ID" value="MPN21170.1"/>
    <property type="molecule type" value="Genomic_DNA"/>
</dbReference>
<dbReference type="InterPro" id="IPR000462">
    <property type="entry name" value="CDP-OH_P_trans"/>
</dbReference>